<dbReference type="InterPro" id="IPR004007">
    <property type="entry name" value="DhaL_dom"/>
</dbReference>
<geneLocation type="plasmid" evidence="2 3">
    <name>p_unnamed1</name>
</geneLocation>
<keyword evidence="2" id="KW-0614">Plasmid</keyword>
<proteinExistence type="predicted"/>
<name>A0ABY6C6H3_9HYPH</name>
<dbReference type="Proteomes" id="UP001061862">
    <property type="component" value="Plasmid p_unnamed1"/>
</dbReference>
<gene>
    <name evidence="2" type="ORF">N8A98_01335</name>
</gene>
<sequence length="213" mass="21989">MAMTQETLATALERANTRMDTLADVLNAADAKLGDGDTGTMLARLIATFAAVDVRATPDLGTAFMALAKAGAASTGSSLGTLVITAMMTAGKASASQSALGWDRLGPLLAAIRDAAMARGKAELGAKTIVDGLDALAKSLAGEEDPATIAQIADRTMRAVLEDFRPRPCTMGRARMFADRSRGLDDPGMLALAELVWAVIGHEDARHAGTAFA</sequence>
<dbReference type="Pfam" id="PF02734">
    <property type="entry name" value="Dak2"/>
    <property type="match status" value="1"/>
</dbReference>
<dbReference type="Gene3D" id="1.25.40.340">
    <property type="match status" value="1"/>
</dbReference>
<protein>
    <submittedName>
        <fullName evidence="2">Dihydroxyacetone kinase subunit L</fullName>
    </submittedName>
</protein>
<keyword evidence="2" id="KW-0418">Kinase</keyword>
<dbReference type="GO" id="GO:0016301">
    <property type="term" value="F:kinase activity"/>
    <property type="evidence" value="ECO:0007669"/>
    <property type="project" value="UniProtKB-KW"/>
</dbReference>
<evidence type="ECO:0000259" key="1">
    <source>
        <dbReference type="PROSITE" id="PS51480"/>
    </source>
</evidence>
<dbReference type="SMART" id="SM01120">
    <property type="entry name" value="Dak2"/>
    <property type="match status" value="1"/>
</dbReference>
<dbReference type="RefSeq" id="WP_262165156.1">
    <property type="nucleotide sequence ID" value="NZ_CP104964.1"/>
</dbReference>
<dbReference type="EMBL" id="CP104964">
    <property type="protein sequence ID" value="UXN67735.1"/>
    <property type="molecule type" value="Genomic_DNA"/>
</dbReference>
<reference evidence="2 3" key="1">
    <citation type="submission" date="2022-09" db="EMBL/GenBank/DDBJ databases">
        <title>Interaction between co-microsymbionts with complementary sets of symbiotic genes in legume-rhizobium systems.</title>
        <authorList>
            <person name="Safronova V."/>
            <person name="Sazanova A."/>
            <person name="Afonin A."/>
            <person name="Chirak E."/>
        </authorList>
    </citation>
    <scope>NUCLEOTIDE SEQUENCE [LARGE SCALE GENOMIC DNA]</scope>
    <source>
        <strain evidence="2 3">A18/4-1</strain>
        <plasmid evidence="2 3">p_unnamed1</plasmid>
    </source>
</reference>
<feature type="domain" description="DhaL" evidence="1">
    <location>
        <begin position="6"/>
        <end position="201"/>
    </location>
</feature>
<evidence type="ECO:0000313" key="3">
    <source>
        <dbReference type="Proteomes" id="UP001061862"/>
    </source>
</evidence>
<accession>A0ABY6C6H3</accession>
<dbReference type="SUPFAM" id="SSF101473">
    <property type="entry name" value="DhaL-like"/>
    <property type="match status" value="1"/>
</dbReference>
<organism evidence="2 3">
    <name type="scientific">Devosia neptuniae</name>
    <dbReference type="NCBI Taxonomy" id="191302"/>
    <lineage>
        <taxon>Bacteria</taxon>
        <taxon>Pseudomonadati</taxon>
        <taxon>Pseudomonadota</taxon>
        <taxon>Alphaproteobacteria</taxon>
        <taxon>Hyphomicrobiales</taxon>
        <taxon>Devosiaceae</taxon>
        <taxon>Devosia</taxon>
    </lineage>
</organism>
<dbReference type="InterPro" id="IPR036117">
    <property type="entry name" value="DhaL_dom_sf"/>
</dbReference>
<evidence type="ECO:0000313" key="2">
    <source>
        <dbReference type="EMBL" id="UXN67735.1"/>
    </source>
</evidence>
<keyword evidence="2" id="KW-0808">Transferase</keyword>
<dbReference type="PROSITE" id="PS51480">
    <property type="entry name" value="DHAL"/>
    <property type="match status" value="1"/>
</dbReference>
<keyword evidence="3" id="KW-1185">Reference proteome</keyword>